<name>A0AA39WCW0_9PEZI</name>
<keyword evidence="3" id="KW-1185">Reference proteome</keyword>
<proteinExistence type="predicted"/>
<organism evidence="2 3">
    <name type="scientific">Immersiella caudata</name>
    <dbReference type="NCBI Taxonomy" id="314043"/>
    <lineage>
        <taxon>Eukaryota</taxon>
        <taxon>Fungi</taxon>
        <taxon>Dikarya</taxon>
        <taxon>Ascomycota</taxon>
        <taxon>Pezizomycotina</taxon>
        <taxon>Sordariomycetes</taxon>
        <taxon>Sordariomycetidae</taxon>
        <taxon>Sordariales</taxon>
        <taxon>Lasiosphaeriaceae</taxon>
        <taxon>Immersiella</taxon>
    </lineage>
</organism>
<keyword evidence="1" id="KW-0812">Transmembrane</keyword>
<evidence type="ECO:0000313" key="3">
    <source>
        <dbReference type="Proteomes" id="UP001175000"/>
    </source>
</evidence>
<evidence type="ECO:0000313" key="2">
    <source>
        <dbReference type="EMBL" id="KAK0611756.1"/>
    </source>
</evidence>
<feature type="transmembrane region" description="Helical" evidence="1">
    <location>
        <begin position="46"/>
        <end position="64"/>
    </location>
</feature>
<evidence type="ECO:0000256" key="1">
    <source>
        <dbReference type="SAM" id="Phobius"/>
    </source>
</evidence>
<keyword evidence="1" id="KW-1133">Transmembrane helix</keyword>
<reference evidence="2" key="1">
    <citation type="submission" date="2023-06" db="EMBL/GenBank/DDBJ databases">
        <title>Genome-scale phylogeny and comparative genomics of the fungal order Sordariales.</title>
        <authorList>
            <consortium name="Lawrence Berkeley National Laboratory"/>
            <person name="Hensen N."/>
            <person name="Bonometti L."/>
            <person name="Westerberg I."/>
            <person name="Brannstrom I.O."/>
            <person name="Guillou S."/>
            <person name="Cros-Aarteil S."/>
            <person name="Calhoun S."/>
            <person name="Haridas S."/>
            <person name="Kuo A."/>
            <person name="Mondo S."/>
            <person name="Pangilinan J."/>
            <person name="Riley R."/>
            <person name="Labutti K."/>
            <person name="Andreopoulos B."/>
            <person name="Lipzen A."/>
            <person name="Chen C."/>
            <person name="Yanf M."/>
            <person name="Daum C."/>
            <person name="Ng V."/>
            <person name="Clum A."/>
            <person name="Steindorff A."/>
            <person name="Ohm R."/>
            <person name="Martin F."/>
            <person name="Silar P."/>
            <person name="Natvig D."/>
            <person name="Lalanne C."/>
            <person name="Gautier V."/>
            <person name="Ament-Velasquez S.L."/>
            <person name="Kruys A."/>
            <person name="Hutchinson M.I."/>
            <person name="Powell A.J."/>
            <person name="Barry K."/>
            <person name="Miller A.N."/>
            <person name="Grigoriev I.V."/>
            <person name="Debuchy R."/>
            <person name="Gladieux P."/>
            <person name="Thoren M.H."/>
            <person name="Johannesson H."/>
        </authorList>
    </citation>
    <scope>NUCLEOTIDE SEQUENCE</scope>
    <source>
        <strain evidence="2">CBS 606.72</strain>
    </source>
</reference>
<accession>A0AA39WCW0</accession>
<protein>
    <submittedName>
        <fullName evidence="2">Uncharacterized protein</fullName>
    </submittedName>
</protein>
<comment type="caution">
    <text evidence="2">The sequence shown here is derived from an EMBL/GenBank/DDBJ whole genome shotgun (WGS) entry which is preliminary data.</text>
</comment>
<dbReference type="EMBL" id="JAULSU010000007">
    <property type="protein sequence ID" value="KAK0611756.1"/>
    <property type="molecule type" value="Genomic_DNA"/>
</dbReference>
<keyword evidence="1" id="KW-0472">Membrane</keyword>
<dbReference type="AlphaFoldDB" id="A0AA39WCW0"/>
<gene>
    <name evidence="2" type="ORF">B0T14DRAFT_500790</name>
</gene>
<dbReference type="Proteomes" id="UP001175000">
    <property type="component" value="Unassembled WGS sequence"/>
</dbReference>
<sequence>MPLTPLSLSPPSTRSPLLHSLTSPSYIWSSFRITSPFTLMKVLSRLSMWAILFMRLAVSIANIVRRGFGGYMGFGLLRGGLGCWEGLGDGGGFGGLSGGEYTSIGY</sequence>